<keyword evidence="3" id="KW-1185">Reference proteome</keyword>
<dbReference type="Proteomes" id="UP001497482">
    <property type="component" value="Chromosome 3"/>
</dbReference>
<feature type="region of interest" description="Disordered" evidence="1">
    <location>
        <begin position="1"/>
        <end position="52"/>
    </location>
</feature>
<evidence type="ECO:0000256" key="1">
    <source>
        <dbReference type="SAM" id="MobiDB-lite"/>
    </source>
</evidence>
<dbReference type="EMBL" id="OZ035825">
    <property type="protein sequence ID" value="CAL1602298.1"/>
    <property type="molecule type" value="Genomic_DNA"/>
</dbReference>
<evidence type="ECO:0000313" key="3">
    <source>
        <dbReference type="Proteomes" id="UP001497482"/>
    </source>
</evidence>
<dbReference type="AlphaFoldDB" id="A0AAV2LPM6"/>
<name>A0AAV2LPM6_KNICA</name>
<organism evidence="2 3">
    <name type="scientific">Knipowitschia caucasica</name>
    <name type="common">Caucasian dwarf goby</name>
    <name type="synonym">Pomatoschistus caucasicus</name>
    <dbReference type="NCBI Taxonomy" id="637954"/>
    <lineage>
        <taxon>Eukaryota</taxon>
        <taxon>Metazoa</taxon>
        <taxon>Chordata</taxon>
        <taxon>Craniata</taxon>
        <taxon>Vertebrata</taxon>
        <taxon>Euteleostomi</taxon>
        <taxon>Actinopterygii</taxon>
        <taxon>Neopterygii</taxon>
        <taxon>Teleostei</taxon>
        <taxon>Neoteleostei</taxon>
        <taxon>Acanthomorphata</taxon>
        <taxon>Gobiaria</taxon>
        <taxon>Gobiiformes</taxon>
        <taxon>Gobioidei</taxon>
        <taxon>Gobiidae</taxon>
        <taxon>Gobiinae</taxon>
        <taxon>Knipowitschia</taxon>
    </lineage>
</organism>
<sequence>MSASAERRLTAERSSHRPKEAKRTPGHEPAQKLELLETKEQEKKISSAKQFTSKGCLVGKATKLEEEQSLSQLPSVRPEERAGEGRERTRTKSERGRALSVVLNQSTGTKAIHSRTICTI</sequence>
<reference evidence="2 3" key="1">
    <citation type="submission" date="2024-04" db="EMBL/GenBank/DDBJ databases">
        <authorList>
            <person name="Waldvogel A.-M."/>
            <person name="Schoenle A."/>
        </authorList>
    </citation>
    <scope>NUCLEOTIDE SEQUENCE [LARGE SCALE GENOMIC DNA]</scope>
</reference>
<gene>
    <name evidence="2" type="ORF">KC01_LOCUS30085</name>
</gene>
<protein>
    <submittedName>
        <fullName evidence="2">Uncharacterized protein</fullName>
    </submittedName>
</protein>
<evidence type="ECO:0000313" key="2">
    <source>
        <dbReference type="EMBL" id="CAL1602298.1"/>
    </source>
</evidence>
<feature type="region of interest" description="Disordered" evidence="1">
    <location>
        <begin position="64"/>
        <end position="97"/>
    </location>
</feature>
<feature type="compositionally biased region" description="Basic and acidic residues" evidence="1">
    <location>
        <begin position="77"/>
        <end position="97"/>
    </location>
</feature>
<proteinExistence type="predicted"/>
<feature type="compositionally biased region" description="Basic and acidic residues" evidence="1">
    <location>
        <begin position="1"/>
        <end position="45"/>
    </location>
</feature>
<accession>A0AAV2LPM6</accession>